<dbReference type="AlphaFoldDB" id="A0A1I3WUY1"/>
<dbReference type="Proteomes" id="UP000199630">
    <property type="component" value="Unassembled WGS sequence"/>
</dbReference>
<sequence length="66" mass="7635">MFRVKINIRALSHDVKLQEAELDARRLGDWADELAKPHPTLTKEDLCQTFKDKLRDGCNRNNKTVA</sequence>
<evidence type="ECO:0000313" key="2">
    <source>
        <dbReference type="Proteomes" id="UP000199630"/>
    </source>
</evidence>
<name>A0A1I3WUY1_9RHOB</name>
<reference evidence="2" key="1">
    <citation type="submission" date="2016-10" db="EMBL/GenBank/DDBJ databases">
        <authorList>
            <person name="Varghese N."/>
            <person name="Submissions S."/>
        </authorList>
    </citation>
    <scope>NUCLEOTIDE SEQUENCE [LARGE SCALE GENOMIC DNA]</scope>
    <source>
        <strain evidence="2">DSM 26471</strain>
    </source>
</reference>
<organism evidence="1 2">
    <name type="scientific">Celeribacter neptunius</name>
    <dbReference type="NCBI Taxonomy" id="588602"/>
    <lineage>
        <taxon>Bacteria</taxon>
        <taxon>Pseudomonadati</taxon>
        <taxon>Pseudomonadota</taxon>
        <taxon>Alphaproteobacteria</taxon>
        <taxon>Rhodobacterales</taxon>
        <taxon>Roseobacteraceae</taxon>
        <taxon>Celeribacter</taxon>
    </lineage>
</organism>
<evidence type="ECO:0000313" key="1">
    <source>
        <dbReference type="EMBL" id="SFK11292.1"/>
    </source>
</evidence>
<proteinExistence type="predicted"/>
<keyword evidence="2" id="KW-1185">Reference proteome</keyword>
<gene>
    <name evidence="1" type="ORF">SAMN04487991_3860</name>
</gene>
<protein>
    <submittedName>
        <fullName evidence="1">Uncharacterized protein</fullName>
    </submittedName>
</protein>
<accession>A0A1I3WUY1</accession>
<dbReference type="OrthoDB" id="7872082at2"/>
<dbReference type="RefSeq" id="WP_143093131.1">
    <property type="nucleotide sequence ID" value="NZ_FORH01000009.1"/>
</dbReference>
<dbReference type="EMBL" id="FORH01000009">
    <property type="protein sequence ID" value="SFK11292.1"/>
    <property type="molecule type" value="Genomic_DNA"/>
</dbReference>